<dbReference type="PANTHER" id="PTHR13159">
    <property type="entry name" value="RADIAL SPOKEHEAD-RELATED"/>
    <property type="match status" value="1"/>
</dbReference>
<dbReference type="AlphaFoldDB" id="A0A8C4QT38"/>
<dbReference type="CDD" id="cd22963">
    <property type="entry name" value="DD_CrRSP4-like"/>
    <property type="match status" value="1"/>
</dbReference>
<feature type="region of interest" description="Disordered" evidence="6">
    <location>
        <begin position="378"/>
        <end position="405"/>
    </location>
</feature>
<dbReference type="GeneTree" id="ENSGT00500000044869"/>
<keyword evidence="4" id="KW-0206">Cytoskeleton</keyword>
<dbReference type="PANTHER" id="PTHR13159:SF0">
    <property type="entry name" value="RADIAL SPOKE HEAD 6 HOMOLOG A"/>
    <property type="match status" value="1"/>
</dbReference>
<keyword evidence="3" id="KW-0969">Cilium</keyword>
<sequence>MANDDRAMEEAVRRGKSFLMQGSSTTGLSVYEHVAQVLTRILEEYTPDAADIFETLSSDVKREKLAWPLQSLRDEPPCPVGLEQAKVHCRLFSKQEEDVESAEDLPPLPETTELPLPNLLEIANYFEQAGVMLDKNEALRIMMALKELTQHHPVEHCRFWGKIFGTNSNYLVAEVEMTDWDEERELGTSDIYAEAMMEMTKKDGIAEENGKEEADEEDKNDELPKSKYKAPLPIPKEPYQTGANKYLYFVCSEPGQPWKLLPLVRPSDIVSARLIKKLFTGQLNAPVQSFPPFSGSEMYLLRAQIARISAATQVSPLGFYQFEEEEEDEEDEEEEQNEIVENPDFEEPKVGEMVDSLSTWVHHTRYILPQGRCSWWNPLNQDDMSEEEEEKEDEDEEDLSNHPQPQVALPLLTPLTEDAELNGHSPWTLQATSSLLPQFALAVVKSNLWPGAYTFSNGRMKKSCC</sequence>
<name>A0A8C4QT38_EPTBU</name>
<dbReference type="InterPro" id="IPR006802">
    <property type="entry name" value="Radial_spoke"/>
</dbReference>
<dbReference type="GO" id="GO:0001534">
    <property type="term" value="C:radial spoke"/>
    <property type="evidence" value="ECO:0007669"/>
    <property type="project" value="InterPro"/>
</dbReference>
<feature type="compositionally biased region" description="Basic and acidic residues" evidence="6">
    <location>
        <begin position="203"/>
        <end position="212"/>
    </location>
</feature>
<evidence type="ECO:0000256" key="2">
    <source>
        <dbReference type="ARBA" id="ARBA00022490"/>
    </source>
</evidence>
<reference evidence="7" key="1">
    <citation type="submission" date="2025-08" db="UniProtKB">
        <authorList>
            <consortium name="Ensembl"/>
        </authorList>
    </citation>
    <scope>IDENTIFICATION</scope>
</reference>
<keyword evidence="5" id="KW-0966">Cell projection</keyword>
<comment type="subcellular location">
    <subcellularLocation>
        <location evidence="1">Cytoplasm</location>
        <location evidence="1">Cytoskeleton</location>
        <location evidence="1">Cilium axoneme</location>
    </subcellularLocation>
</comment>
<dbReference type="Pfam" id="PF04712">
    <property type="entry name" value="Radial_spoke"/>
    <property type="match status" value="1"/>
</dbReference>
<evidence type="ECO:0000256" key="3">
    <source>
        <dbReference type="ARBA" id="ARBA00023069"/>
    </source>
</evidence>
<evidence type="ECO:0000313" key="8">
    <source>
        <dbReference type="Proteomes" id="UP000694388"/>
    </source>
</evidence>
<feature type="compositionally biased region" description="Acidic residues" evidence="6">
    <location>
        <begin position="383"/>
        <end position="398"/>
    </location>
</feature>
<evidence type="ECO:0000256" key="1">
    <source>
        <dbReference type="ARBA" id="ARBA00004430"/>
    </source>
</evidence>
<feature type="compositionally biased region" description="Acidic residues" evidence="6">
    <location>
        <begin position="323"/>
        <end position="345"/>
    </location>
</feature>
<dbReference type="GO" id="GO:0035082">
    <property type="term" value="P:axoneme assembly"/>
    <property type="evidence" value="ECO:0007669"/>
    <property type="project" value="TreeGrafter"/>
</dbReference>
<evidence type="ECO:0000256" key="5">
    <source>
        <dbReference type="ARBA" id="ARBA00023273"/>
    </source>
</evidence>
<evidence type="ECO:0000256" key="6">
    <source>
        <dbReference type="SAM" id="MobiDB-lite"/>
    </source>
</evidence>
<feature type="region of interest" description="Disordered" evidence="6">
    <location>
        <begin position="203"/>
        <end position="234"/>
    </location>
</feature>
<dbReference type="GO" id="GO:0060294">
    <property type="term" value="P:cilium movement involved in cell motility"/>
    <property type="evidence" value="ECO:0007669"/>
    <property type="project" value="InterPro"/>
</dbReference>
<evidence type="ECO:0000256" key="4">
    <source>
        <dbReference type="ARBA" id="ARBA00023212"/>
    </source>
</evidence>
<organism evidence="7 8">
    <name type="scientific">Eptatretus burgeri</name>
    <name type="common">Inshore hagfish</name>
    <dbReference type="NCBI Taxonomy" id="7764"/>
    <lineage>
        <taxon>Eukaryota</taxon>
        <taxon>Metazoa</taxon>
        <taxon>Chordata</taxon>
        <taxon>Craniata</taxon>
        <taxon>Vertebrata</taxon>
        <taxon>Cyclostomata</taxon>
        <taxon>Myxini</taxon>
        <taxon>Myxiniformes</taxon>
        <taxon>Myxinidae</taxon>
        <taxon>Eptatretinae</taxon>
        <taxon>Eptatretus</taxon>
    </lineage>
</organism>
<keyword evidence="8" id="KW-1185">Reference proteome</keyword>
<dbReference type="Ensembl" id="ENSEBUT00000019557.1">
    <property type="protein sequence ID" value="ENSEBUP00000018981.1"/>
    <property type="gene ID" value="ENSEBUG00000011800.1"/>
</dbReference>
<reference evidence="7" key="2">
    <citation type="submission" date="2025-09" db="UniProtKB">
        <authorList>
            <consortium name="Ensembl"/>
        </authorList>
    </citation>
    <scope>IDENTIFICATION</scope>
</reference>
<dbReference type="Proteomes" id="UP000694388">
    <property type="component" value="Unplaced"/>
</dbReference>
<dbReference type="OMA" id="CVYFGNG"/>
<accession>A0A8C4QT38</accession>
<feature type="region of interest" description="Disordered" evidence="6">
    <location>
        <begin position="323"/>
        <end position="348"/>
    </location>
</feature>
<evidence type="ECO:0000313" key="7">
    <source>
        <dbReference type="Ensembl" id="ENSEBUP00000018981.1"/>
    </source>
</evidence>
<keyword evidence="2" id="KW-0963">Cytoplasm</keyword>
<protein>
    <submittedName>
        <fullName evidence="7">Radial spoke head component 4A</fullName>
    </submittedName>
</protein>
<proteinExistence type="predicted"/>